<evidence type="ECO:0000313" key="9">
    <source>
        <dbReference type="Proteomes" id="UP000176568"/>
    </source>
</evidence>
<feature type="domain" description="Cytochrome C biogenesis protein transmembrane" evidence="7">
    <location>
        <begin position="3"/>
        <end position="219"/>
    </location>
</feature>
<name>A0A1F4Y1Z1_9BACT</name>
<dbReference type="GO" id="GO:0016020">
    <property type="term" value="C:membrane"/>
    <property type="evidence" value="ECO:0007669"/>
    <property type="project" value="UniProtKB-SubCell"/>
</dbReference>
<proteinExistence type="inferred from homology"/>
<organism evidence="8 9">
    <name type="scientific">Candidatus Adlerbacteria bacterium RIFOXYC1_FULL_48_26</name>
    <dbReference type="NCBI Taxonomy" id="1797247"/>
    <lineage>
        <taxon>Bacteria</taxon>
        <taxon>Candidatus Adleribacteriota</taxon>
    </lineage>
</organism>
<evidence type="ECO:0000256" key="3">
    <source>
        <dbReference type="ARBA" id="ARBA00022692"/>
    </source>
</evidence>
<evidence type="ECO:0000256" key="1">
    <source>
        <dbReference type="ARBA" id="ARBA00004141"/>
    </source>
</evidence>
<dbReference type="GO" id="GO:0017004">
    <property type="term" value="P:cytochrome complex assembly"/>
    <property type="evidence" value="ECO:0007669"/>
    <property type="project" value="InterPro"/>
</dbReference>
<feature type="transmembrane region" description="Helical" evidence="6">
    <location>
        <begin position="208"/>
        <end position="231"/>
    </location>
</feature>
<keyword evidence="5 6" id="KW-0472">Membrane</keyword>
<dbReference type="Proteomes" id="UP000176568">
    <property type="component" value="Unassembled WGS sequence"/>
</dbReference>
<comment type="subcellular location">
    <subcellularLocation>
        <location evidence="1">Membrane</location>
        <topology evidence="1">Multi-pass membrane protein</topology>
    </subcellularLocation>
</comment>
<feature type="transmembrane region" description="Helical" evidence="6">
    <location>
        <begin position="168"/>
        <end position="196"/>
    </location>
</feature>
<evidence type="ECO:0000256" key="6">
    <source>
        <dbReference type="SAM" id="Phobius"/>
    </source>
</evidence>
<feature type="transmembrane region" description="Helical" evidence="6">
    <location>
        <begin position="86"/>
        <end position="111"/>
    </location>
</feature>
<evidence type="ECO:0000256" key="2">
    <source>
        <dbReference type="ARBA" id="ARBA00006143"/>
    </source>
</evidence>
<feature type="transmembrane region" description="Helical" evidence="6">
    <location>
        <begin position="132"/>
        <end position="156"/>
    </location>
</feature>
<reference evidence="8 9" key="1">
    <citation type="journal article" date="2016" name="Nat. Commun.">
        <title>Thousands of microbial genomes shed light on interconnected biogeochemical processes in an aquifer system.</title>
        <authorList>
            <person name="Anantharaman K."/>
            <person name="Brown C.T."/>
            <person name="Hug L.A."/>
            <person name="Sharon I."/>
            <person name="Castelle C.J."/>
            <person name="Probst A.J."/>
            <person name="Thomas B.C."/>
            <person name="Singh A."/>
            <person name="Wilkins M.J."/>
            <person name="Karaoz U."/>
            <person name="Brodie E.L."/>
            <person name="Williams K.H."/>
            <person name="Hubbard S.S."/>
            <person name="Banfield J.F."/>
        </authorList>
    </citation>
    <scope>NUCLEOTIDE SEQUENCE [LARGE SCALE GENOMIC DNA]</scope>
</reference>
<keyword evidence="4 6" id="KW-1133">Transmembrane helix</keyword>
<dbReference type="STRING" id="1797247.A2419_02345"/>
<dbReference type="InterPro" id="IPR051790">
    <property type="entry name" value="Cytochrome_c-biogenesis_DsbD"/>
</dbReference>
<dbReference type="EMBL" id="MEXB01000015">
    <property type="protein sequence ID" value="OGC87959.1"/>
    <property type="molecule type" value="Genomic_DNA"/>
</dbReference>
<accession>A0A1F4Y1Z1</accession>
<feature type="transmembrane region" description="Helical" evidence="6">
    <location>
        <begin position="55"/>
        <end position="80"/>
    </location>
</feature>
<dbReference type="Pfam" id="PF02683">
    <property type="entry name" value="DsbD_TM"/>
    <property type="match status" value="1"/>
</dbReference>
<keyword evidence="3 6" id="KW-0812">Transmembrane</keyword>
<sequence>MITLIPAAFLAGLLMFLAPCTLPIVPGYLAFIAGVPEKEIAKGSGDAKRRVMRNAIFFCLGFSIVFIVLGLFAASIGAALGPWREFISRGAGLLIIIFGLTMVGLISIPALMSEHRIRMPHFIVVGRPESSFLIGMLFALGWTPCVGPILGTVLLFASSSATAAQGALLLFVFSLGLTVPFLITAFLIGSAGGFFVKMRGSVELLSKIAGIILIVLGLSMLFGYMGFFAQFEIKGLLNYL</sequence>
<dbReference type="AlphaFoldDB" id="A0A1F4Y1Z1"/>
<dbReference type="PANTHER" id="PTHR31272:SF4">
    <property type="entry name" value="CYTOCHROME C-TYPE BIOGENESIS PROTEIN HI_1454-RELATED"/>
    <property type="match status" value="1"/>
</dbReference>
<dbReference type="PANTHER" id="PTHR31272">
    <property type="entry name" value="CYTOCHROME C-TYPE BIOGENESIS PROTEIN HI_1454-RELATED"/>
    <property type="match status" value="1"/>
</dbReference>
<protein>
    <recommendedName>
        <fullName evidence="7">Cytochrome C biogenesis protein transmembrane domain-containing protein</fullName>
    </recommendedName>
</protein>
<comment type="caution">
    <text evidence="8">The sequence shown here is derived from an EMBL/GenBank/DDBJ whole genome shotgun (WGS) entry which is preliminary data.</text>
</comment>
<dbReference type="InterPro" id="IPR003834">
    <property type="entry name" value="Cyt_c_assmbl_TM_dom"/>
</dbReference>
<evidence type="ECO:0000313" key="8">
    <source>
        <dbReference type="EMBL" id="OGC87959.1"/>
    </source>
</evidence>
<evidence type="ECO:0000259" key="7">
    <source>
        <dbReference type="Pfam" id="PF02683"/>
    </source>
</evidence>
<feature type="transmembrane region" description="Helical" evidence="6">
    <location>
        <begin position="6"/>
        <end position="34"/>
    </location>
</feature>
<evidence type="ECO:0000256" key="5">
    <source>
        <dbReference type="ARBA" id="ARBA00023136"/>
    </source>
</evidence>
<gene>
    <name evidence="8" type="ORF">A2419_02345</name>
</gene>
<comment type="similarity">
    <text evidence="2">Belongs to the DsbD family.</text>
</comment>
<evidence type="ECO:0000256" key="4">
    <source>
        <dbReference type="ARBA" id="ARBA00022989"/>
    </source>
</evidence>